<dbReference type="Pfam" id="PF13936">
    <property type="entry name" value="HTH_38"/>
    <property type="match status" value="1"/>
</dbReference>
<evidence type="ECO:0000313" key="8">
    <source>
        <dbReference type="Proteomes" id="UP001596264"/>
    </source>
</evidence>
<evidence type="ECO:0000313" key="7">
    <source>
        <dbReference type="EMBL" id="MFC6382175.1"/>
    </source>
</evidence>
<dbReference type="Gene3D" id="1.10.10.60">
    <property type="entry name" value="Homeodomain-like"/>
    <property type="match status" value="1"/>
</dbReference>
<evidence type="ECO:0000256" key="3">
    <source>
        <dbReference type="ARBA" id="ARBA00022578"/>
    </source>
</evidence>
<keyword evidence="8" id="KW-1185">Reference proteome</keyword>
<dbReference type="InterPro" id="IPR036397">
    <property type="entry name" value="RNaseH_sf"/>
</dbReference>
<dbReference type="RefSeq" id="WP_379607843.1">
    <property type="nucleotide sequence ID" value="NZ_JBHSTZ010000046.1"/>
</dbReference>
<dbReference type="Proteomes" id="UP001596264">
    <property type="component" value="Unassembled WGS sequence"/>
</dbReference>
<keyword evidence="3" id="KW-0815">Transposition</keyword>
<dbReference type="NCBIfam" id="NF033563">
    <property type="entry name" value="transpos_IS30"/>
    <property type="match status" value="1"/>
</dbReference>
<dbReference type="PROSITE" id="PS50994">
    <property type="entry name" value="INTEGRASE"/>
    <property type="match status" value="1"/>
</dbReference>
<dbReference type="PANTHER" id="PTHR10948">
    <property type="entry name" value="TRANSPOSASE"/>
    <property type="match status" value="1"/>
</dbReference>
<dbReference type="Gene3D" id="3.30.420.10">
    <property type="entry name" value="Ribonuclease H-like superfamily/Ribonuclease H"/>
    <property type="match status" value="1"/>
</dbReference>
<comment type="caution">
    <text evidence="7">The sequence shown here is derived from an EMBL/GenBank/DDBJ whole genome shotgun (WGS) entry which is preliminary data.</text>
</comment>
<dbReference type="InterPro" id="IPR053392">
    <property type="entry name" value="Transposase_IS30-like"/>
</dbReference>
<protein>
    <submittedName>
        <fullName evidence="7">IS30 family transposase</fullName>
    </submittedName>
</protein>
<evidence type="ECO:0000256" key="2">
    <source>
        <dbReference type="ARBA" id="ARBA00006363"/>
    </source>
</evidence>
<evidence type="ECO:0000256" key="1">
    <source>
        <dbReference type="ARBA" id="ARBA00002190"/>
    </source>
</evidence>
<accession>A0ABW1W880</accession>
<dbReference type="InterPro" id="IPR025246">
    <property type="entry name" value="IS30-like_HTH"/>
</dbReference>
<comment type="similarity">
    <text evidence="2">Belongs to the transposase IS30 family.</text>
</comment>
<feature type="domain" description="Integrase catalytic" evidence="6">
    <location>
        <begin position="169"/>
        <end position="330"/>
    </location>
</feature>
<keyword evidence="5" id="KW-0233">DNA recombination</keyword>
<keyword evidence="4" id="KW-0238">DNA-binding</keyword>
<organism evidence="7 8">
    <name type="scientific">Psychrobacter glacincola</name>
    <dbReference type="NCBI Taxonomy" id="56810"/>
    <lineage>
        <taxon>Bacteria</taxon>
        <taxon>Pseudomonadati</taxon>
        <taxon>Pseudomonadota</taxon>
        <taxon>Gammaproteobacteria</taxon>
        <taxon>Moraxellales</taxon>
        <taxon>Moraxellaceae</taxon>
        <taxon>Psychrobacter</taxon>
    </lineage>
</organism>
<name>A0ABW1W880_9GAMM</name>
<dbReference type="InterPro" id="IPR012337">
    <property type="entry name" value="RNaseH-like_sf"/>
</dbReference>
<dbReference type="SUPFAM" id="SSF53098">
    <property type="entry name" value="Ribonuclease H-like"/>
    <property type="match status" value="1"/>
</dbReference>
<proteinExistence type="inferred from homology"/>
<gene>
    <name evidence="7" type="ORF">ACFP58_12045</name>
</gene>
<dbReference type="EMBL" id="JBHSTZ010000046">
    <property type="protein sequence ID" value="MFC6382175.1"/>
    <property type="molecule type" value="Genomic_DNA"/>
</dbReference>
<dbReference type="InterPro" id="IPR001598">
    <property type="entry name" value="Transposase_IS30_CS"/>
</dbReference>
<dbReference type="InterPro" id="IPR051917">
    <property type="entry name" value="Transposase-Integrase"/>
</dbReference>
<evidence type="ECO:0000256" key="5">
    <source>
        <dbReference type="ARBA" id="ARBA00023172"/>
    </source>
</evidence>
<dbReference type="PANTHER" id="PTHR10948:SF23">
    <property type="entry name" value="TRANSPOSASE INSI FOR INSERTION SEQUENCE ELEMENT IS30A-RELATED"/>
    <property type="match status" value="1"/>
</dbReference>
<reference evidence="8" key="1">
    <citation type="journal article" date="2019" name="Int. J. Syst. Evol. Microbiol.">
        <title>The Global Catalogue of Microorganisms (GCM) 10K type strain sequencing project: providing services to taxonomists for standard genome sequencing and annotation.</title>
        <authorList>
            <consortium name="The Broad Institute Genomics Platform"/>
            <consortium name="The Broad Institute Genome Sequencing Center for Infectious Disease"/>
            <person name="Wu L."/>
            <person name="Ma J."/>
        </authorList>
    </citation>
    <scope>NUCLEOTIDE SEQUENCE [LARGE SCALE GENOMIC DNA]</scope>
    <source>
        <strain evidence="8">CCM 2050</strain>
    </source>
</reference>
<dbReference type="InterPro" id="IPR001584">
    <property type="entry name" value="Integrase_cat-core"/>
</dbReference>
<evidence type="ECO:0000259" key="6">
    <source>
        <dbReference type="PROSITE" id="PS50994"/>
    </source>
</evidence>
<feature type="non-terminal residue" evidence="7">
    <location>
        <position position="1"/>
    </location>
</feature>
<sequence length="330" mass="38041">GKKDLDALASKSLSTDQSEIATMNYTHLSLGERYQIYALIGAEHSIKFIAETLGRSPSTISREIRRNKSLRGYRVNHAHNKACARRSNNAVTIVTDIWLWVTDKLKDSWSPEQIAGVHGGISHMSIYRYIWRDKRQGGTLWQCLRRKAKPYRKRLTAETRGRINDRVSIHERPCIVEERSRIGDWEADTVIGQHHKQAIVTLVERKTGLLKMKRVGHKTAQQVSEAMIGILKPVRLQVKTITSDNGKEFAQHKKVKQKLFSLFFFADAYASWQRGTNENTNGLIREFLPKGCDFRQVSDNEIQDIENKLNNRPRKRLGFKTPNQVFYNII</sequence>
<comment type="function">
    <text evidence="1">Required for the transposition of the insertion element.</text>
</comment>
<evidence type="ECO:0000256" key="4">
    <source>
        <dbReference type="ARBA" id="ARBA00023125"/>
    </source>
</evidence>
<dbReference type="PROSITE" id="PS01043">
    <property type="entry name" value="TRANSPOSASE_IS30"/>
    <property type="match status" value="1"/>
</dbReference>